<keyword evidence="1" id="KW-0175">Coiled coil</keyword>
<dbReference type="AlphaFoldDB" id="A0AAV9V4J8"/>
<accession>A0AAV9V4J8</accession>
<feature type="compositionally biased region" description="Acidic residues" evidence="2">
    <location>
        <begin position="225"/>
        <end position="254"/>
    </location>
</feature>
<feature type="compositionally biased region" description="Low complexity" evidence="2">
    <location>
        <begin position="477"/>
        <end position="488"/>
    </location>
</feature>
<feature type="region of interest" description="Disordered" evidence="2">
    <location>
        <begin position="163"/>
        <end position="398"/>
    </location>
</feature>
<feature type="compositionally biased region" description="Acidic residues" evidence="2">
    <location>
        <begin position="164"/>
        <end position="189"/>
    </location>
</feature>
<evidence type="ECO:0000256" key="2">
    <source>
        <dbReference type="SAM" id="MobiDB-lite"/>
    </source>
</evidence>
<feature type="compositionally biased region" description="Polar residues" evidence="2">
    <location>
        <begin position="355"/>
        <end position="365"/>
    </location>
</feature>
<dbReference type="Proteomes" id="UP001375240">
    <property type="component" value="Unassembled WGS sequence"/>
</dbReference>
<name>A0AAV9V4J8_9PEZI</name>
<evidence type="ECO:0000313" key="4">
    <source>
        <dbReference type="Proteomes" id="UP001375240"/>
    </source>
</evidence>
<feature type="coiled-coil region" evidence="1">
    <location>
        <begin position="128"/>
        <end position="155"/>
    </location>
</feature>
<protein>
    <submittedName>
        <fullName evidence="3">Uncharacterized protein</fullName>
    </submittedName>
</protein>
<gene>
    <name evidence="3" type="ORF">TWF696_005614</name>
</gene>
<feature type="compositionally biased region" description="Low complexity" evidence="2">
    <location>
        <begin position="429"/>
        <end position="443"/>
    </location>
</feature>
<feature type="coiled-coil region" evidence="1">
    <location>
        <begin position="32"/>
        <end position="91"/>
    </location>
</feature>
<dbReference type="EMBL" id="JAVHNQ010000003">
    <property type="protein sequence ID" value="KAK6353652.1"/>
    <property type="molecule type" value="Genomic_DNA"/>
</dbReference>
<feature type="region of interest" description="Disordered" evidence="2">
    <location>
        <begin position="413"/>
        <end position="498"/>
    </location>
</feature>
<sequence length="628" mass="71139">MTTPSSPLSMDAKTKFQQLWAQFGTAFMEEPMRDHEKRVEELVRENERLRLELSTAKTEHAKAIEDQQHKYDELQAEYESLRQEVTNEVRSGIERVQERNQTLALVKKENASLRLVFDEQETIWAQDKARYKQTIKLLRDELQSAVTAHERLRKNIGVLRGEIVDSDTNEETDSEAELDGERDDVENEVELQLQTERSLQSSAYRRASRRQQVEETPGLDGPGNAEDDGDSTEELEYFAALEPEDDAENQEADEANTSTVSKGNGKAKHQLETEDAPGPSRRQLRTTKPRDSETRTSENTETEKSIQTEQTEPALRRSTRIRNSDVGVGDNVPTVNGHDTIEVVGTKRGRDHSSDLATTDGSSQTHNHHNEYELAAPTSMEPDDPNERPSKRTRRQTERYINALETTRNMAKIMTPPATSPTFLPSVLPRRSANRSPNRRSTSLAQTTTITPKPRRSSILRSPVTAPPPSTKQDNTPAKSPVKSPKSPKANKKQDHPNHMFDFVLVSGYKHGRNLIIDDSLDRDMMEPLLQATTERIRDVAVTPGFWRSYAHKRNIQRRDAGLTPHCAYTSQFPMDSEEVETNDPWSNGLEHACDNCMKEGIACFTVGERKDTEKYKATYRPPPKGKA</sequence>
<feature type="compositionally biased region" description="Basic and acidic residues" evidence="2">
    <location>
        <begin position="385"/>
        <end position="398"/>
    </location>
</feature>
<evidence type="ECO:0000313" key="3">
    <source>
        <dbReference type="EMBL" id="KAK6353652.1"/>
    </source>
</evidence>
<comment type="caution">
    <text evidence="3">The sequence shown here is derived from an EMBL/GenBank/DDBJ whole genome shotgun (WGS) entry which is preliminary data.</text>
</comment>
<reference evidence="3 4" key="1">
    <citation type="submission" date="2019-10" db="EMBL/GenBank/DDBJ databases">
        <authorList>
            <person name="Palmer J.M."/>
        </authorList>
    </citation>
    <scope>NUCLEOTIDE SEQUENCE [LARGE SCALE GENOMIC DNA]</scope>
    <source>
        <strain evidence="3 4">TWF696</strain>
    </source>
</reference>
<keyword evidence="4" id="KW-1185">Reference proteome</keyword>
<feature type="compositionally biased region" description="Basic and acidic residues" evidence="2">
    <location>
        <begin position="288"/>
        <end position="306"/>
    </location>
</feature>
<organism evidence="3 4">
    <name type="scientific">Orbilia brochopaga</name>
    <dbReference type="NCBI Taxonomy" id="3140254"/>
    <lineage>
        <taxon>Eukaryota</taxon>
        <taxon>Fungi</taxon>
        <taxon>Dikarya</taxon>
        <taxon>Ascomycota</taxon>
        <taxon>Pezizomycotina</taxon>
        <taxon>Orbiliomycetes</taxon>
        <taxon>Orbiliales</taxon>
        <taxon>Orbiliaceae</taxon>
        <taxon>Orbilia</taxon>
    </lineage>
</organism>
<evidence type="ECO:0000256" key="1">
    <source>
        <dbReference type="SAM" id="Coils"/>
    </source>
</evidence>
<proteinExistence type="predicted"/>